<name>A0A9W9ILX4_9EURO</name>
<reference evidence="2" key="2">
    <citation type="journal article" date="2023" name="IMA Fungus">
        <title>Comparative genomic study of the Penicillium genus elucidates a diverse pangenome and 15 lateral gene transfer events.</title>
        <authorList>
            <person name="Petersen C."/>
            <person name="Sorensen T."/>
            <person name="Nielsen M.R."/>
            <person name="Sondergaard T.E."/>
            <person name="Sorensen J.L."/>
            <person name="Fitzpatrick D.A."/>
            <person name="Frisvad J.C."/>
            <person name="Nielsen K.L."/>
        </authorList>
    </citation>
    <scope>NUCLEOTIDE SEQUENCE</scope>
    <source>
        <strain evidence="2">IBT 20477</strain>
    </source>
</reference>
<protein>
    <submittedName>
        <fullName evidence="2">Uncharacterized protein</fullName>
    </submittedName>
</protein>
<keyword evidence="1" id="KW-0472">Membrane</keyword>
<gene>
    <name evidence="2" type="ORF">N7449_011571</name>
</gene>
<dbReference type="Proteomes" id="UP001150942">
    <property type="component" value="Unassembled WGS sequence"/>
</dbReference>
<organism evidence="2 3">
    <name type="scientific">Penicillium cf. viridicatum</name>
    <dbReference type="NCBI Taxonomy" id="2972119"/>
    <lineage>
        <taxon>Eukaryota</taxon>
        <taxon>Fungi</taxon>
        <taxon>Dikarya</taxon>
        <taxon>Ascomycota</taxon>
        <taxon>Pezizomycotina</taxon>
        <taxon>Eurotiomycetes</taxon>
        <taxon>Eurotiomycetidae</taxon>
        <taxon>Eurotiales</taxon>
        <taxon>Aspergillaceae</taxon>
        <taxon>Penicillium</taxon>
    </lineage>
</organism>
<keyword evidence="1" id="KW-1133">Transmembrane helix</keyword>
<sequence length="75" mass="8710">MDPFDPKESTEESFKLMCLLLVNYGLLKHPLSQLLLALLLYGPWPLFSITSGPWSSFAFFLFFCFAYFISLFDDE</sequence>
<dbReference type="AlphaFoldDB" id="A0A9W9ILX4"/>
<accession>A0A9W9ILX4</accession>
<reference evidence="2" key="1">
    <citation type="submission" date="2022-11" db="EMBL/GenBank/DDBJ databases">
        <authorList>
            <person name="Petersen C."/>
        </authorList>
    </citation>
    <scope>NUCLEOTIDE SEQUENCE</scope>
    <source>
        <strain evidence="2">IBT 20477</strain>
    </source>
</reference>
<feature type="transmembrane region" description="Helical" evidence="1">
    <location>
        <begin position="54"/>
        <end position="72"/>
    </location>
</feature>
<keyword evidence="1" id="KW-0812">Transmembrane</keyword>
<evidence type="ECO:0000313" key="2">
    <source>
        <dbReference type="EMBL" id="KAJ5181424.1"/>
    </source>
</evidence>
<evidence type="ECO:0000256" key="1">
    <source>
        <dbReference type="SAM" id="Phobius"/>
    </source>
</evidence>
<keyword evidence="3" id="KW-1185">Reference proteome</keyword>
<comment type="caution">
    <text evidence="2">The sequence shown here is derived from an EMBL/GenBank/DDBJ whole genome shotgun (WGS) entry which is preliminary data.</text>
</comment>
<dbReference type="EMBL" id="JAPQKQ010000009">
    <property type="protein sequence ID" value="KAJ5181424.1"/>
    <property type="molecule type" value="Genomic_DNA"/>
</dbReference>
<proteinExistence type="predicted"/>
<evidence type="ECO:0000313" key="3">
    <source>
        <dbReference type="Proteomes" id="UP001150942"/>
    </source>
</evidence>